<dbReference type="EMBL" id="JAAKZI010000011">
    <property type="protein sequence ID" value="NGN83493.1"/>
    <property type="molecule type" value="Genomic_DNA"/>
</dbReference>
<protein>
    <submittedName>
        <fullName evidence="1">Uncharacterized protein</fullName>
    </submittedName>
</protein>
<evidence type="ECO:0000313" key="2">
    <source>
        <dbReference type="Proteomes" id="UP000479226"/>
    </source>
</evidence>
<comment type="caution">
    <text evidence="1">The sequence shown here is derived from an EMBL/GenBank/DDBJ whole genome shotgun (WGS) entry which is preliminary data.</text>
</comment>
<organism evidence="1 2">
    <name type="scientific">Arthrobacter silviterrae</name>
    <dbReference type="NCBI Taxonomy" id="2026658"/>
    <lineage>
        <taxon>Bacteria</taxon>
        <taxon>Bacillati</taxon>
        <taxon>Actinomycetota</taxon>
        <taxon>Actinomycetes</taxon>
        <taxon>Micrococcales</taxon>
        <taxon>Micrococcaceae</taxon>
        <taxon>Arthrobacter</taxon>
    </lineage>
</organism>
<dbReference type="RefSeq" id="WP_165181591.1">
    <property type="nucleotide sequence ID" value="NZ_JAAKZI010000011.1"/>
</dbReference>
<name>A0ABX0DGP9_9MICC</name>
<proteinExistence type="predicted"/>
<sequence>MNEQVLAAVEEDPAGRIWCEVCGTDEHIFIERARWRRRGGAEFWDIDYTCTKCDSFYGHAVRDSEVTPALMAAMAVAQSGVALGRAAQS</sequence>
<dbReference type="Proteomes" id="UP000479226">
    <property type="component" value="Unassembled WGS sequence"/>
</dbReference>
<gene>
    <name evidence="1" type="ORF">G6N77_08480</name>
</gene>
<evidence type="ECO:0000313" key="1">
    <source>
        <dbReference type="EMBL" id="NGN83493.1"/>
    </source>
</evidence>
<keyword evidence="2" id="KW-1185">Reference proteome</keyword>
<reference evidence="1 2" key="1">
    <citation type="submission" date="2020-02" db="EMBL/GenBank/DDBJ databases">
        <title>Genome sequence of the type strain DSM 27180 of Arthrobacter silviterrae.</title>
        <authorList>
            <person name="Gao J."/>
            <person name="Sun J."/>
        </authorList>
    </citation>
    <scope>NUCLEOTIDE SEQUENCE [LARGE SCALE GENOMIC DNA]</scope>
    <source>
        <strain evidence="1 2">DSM 27180</strain>
    </source>
</reference>
<accession>A0ABX0DGP9</accession>